<evidence type="ECO:0000313" key="1">
    <source>
        <dbReference type="EMBL" id="PNT07957.1"/>
    </source>
</evidence>
<accession>B9MW23</accession>
<organism evidence="1 2">
    <name type="scientific">Populus trichocarpa</name>
    <name type="common">Western balsam poplar</name>
    <name type="synonym">Populus balsamifera subsp. trichocarpa</name>
    <dbReference type="NCBI Taxonomy" id="3694"/>
    <lineage>
        <taxon>Eukaryota</taxon>
        <taxon>Viridiplantae</taxon>
        <taxon>Streptophyta</taxon>
        <taxon>Embryophyta</taxon>
        <taxon>Tracheophyta</taxon>
        <taxon>Spermatophyta</taxon>
        <taxon>Magnoliopsida</taxon>
        <taxon>eudicotyledons</taxon>
        <taxon>Gunneridae</taxon>
        <taxon>Pentapetalae</taxon>
        <taxon>rosids</taxon>
        <taxon>fabids</taxon>
        <taxon>Malpighiales</taxon>
        <taxon>Salicaceae</taxon>
        <taxon>Saliceae</taxon>
        <taxon>Populus</taxon>
    </lineage>
</organism>
<dbReference type="InParanoid" id="B9MW23"/>
<dbReference type="HOGENOM" id="CLU_1211533_0_0_1"/>
<keyword evidence="2" id="KW-1185">Reference proteome</keyword>
<reference evidence="1 2" key="1">
    <citation type="journal article" date="2006" name="Science">
        <title>The genome of black cottonwood, Populus trichocarpa (Torr. &amp; Gray).</title>
        <authorList>
            <person name="Tuskan G.A."/>
            <person name="Difazio S."/>
            <person name="Jansson S."/>
            <person name="Bohlmann J."/>
            <person name="Grigoriev I."/>
            <person name="Hellsten U."/>
            <person name="Putnam N."/>
            <person name="Ralph S."/>
            <person name="Rombauts S."/>
            <person name="Salamov A."/>
            <person name="Schein J."/>
            <person name="Sterck L."/>
            <person name="Aerts A."/>
            <person name="Bhalerao R.R."/>
            <person name="Bhalerao R.P."/>
            <person name="Blaudez D."/>
            <person name="Boerjan W."/>
            <person name="Brun A."/>
            <person name="Brunner A."/>
            <person name="Busov V."/>
            <person name="Campbell M."/>
            <person name="Carlson J."/>
            <person name="Chalot M."/>
            <person name="Chapman J."/>
            <person name="Chen G.L."/>
            <person name="Cooper D."/>
            <person name="Coutinho P.M."/>
            <person name="Couturier J."/>
            <person name="Covert S."/>
            <person name="Cronk Q."/>
            <person name="Cunningham R."/>
            <person name="Davis J."/>
            <person name="Degroeve S."/>
            <person name="Dejardin A."/>
            <person name="Depamphilis C."/>
            <person name="Detter J."/>
            <person name="Dirks B."/>
            <person name="Dubchak I."/>
            <person name="Duplessis S."/>
            <person name="Ehlting J."/>
            <person name="Ellis B."/>
            <person name="Gendler K."/>
            <person name="Goodstein D."/>
            <person name="Gribskov M."/>
            <person name="Grimwood J."/>
            <person name="Groover A."/>
            <person name="Gunter L."/>
            <person name="Hamberger B."/>
            <person name="Heinze B."/>
            <person name="Helariutta Y."/>
            <person name="Henrissat B."/>
            <person name="Holligan D."/>
            <person name="Holt R."/>
            <person name="Huang W."/>
            <person name="Islam-Faridi N."/>
            <person name="Jones S."/>
            <person name="Jones-Rhoades M."/>
            <person name="Jorgensen R."/>
            <person name="Joshi C."/>
            <person name="Kangasjarvi J."/>
            <person name="Karlsson J."/>
            <person name="Kelleher C."/>
            <person name="Kirkpatrick R."/>
            <person name="Kirst M."/>
            <person name="Kohler A."/>
            <person name="Kalluri U."/>
            <person name="Larimer F."/>
            <person name="Leebens-Mack J."/>
            <person name="Leple J.C."/>
            <person name="Locascio P."/>
            <person name="Lou Y."/>
            <person name="Lucas S."/>
            <person name="Martin F."/>
            <person name="Montanini B."/>
            <person name="Napoli C."/>
            <person name="Nelson D.R."/>
            <person name="Nelson C."/>
            <person name="Nieminen K."/>
            <person name="Nilsson O."/>
            <person name="Pereda V."/>
            <person name="Peter G."/>
            <person name="Philippe R."/>
            <person name="Pilate G."/>
            <person name="Poliakov A."/>
            <person name="Razumovskaya J."/>
            <person name="Richardson P."/>
            <person name="Rinaldi C."/>
            <person name="Ritland K."/>
            <person name="Rouze P."/>
            <person name="Ryaboy D."/>
            <person name="Schmutz J."/>
            <person name="Schrader J."/>
            <person name="Segerman B."/>
            <person name="Shin H."/>
            <person name="Siddiqui A."/>
            <person name="Sterky F."/>
            <person name="Terry A."/>
            <person name="Tsai C.J."/>
            <person name="Uberbacher E."/>
            <person name="Unneberg P."/>
            <person name="Vahala J."/>
            <person name="Wall K."/>
            <person name="Wessler S."/>
            <person name="Yang G."/>
            <person name="Yin T."/>
            <person name="Douglas C."/>
            <person name="Marra M."/>
            <person name="Sandberg G."/>
            <person name="Van de Peer Y."/>
            <person name="Rokhsar D."/>
        </authorList>
    </citation>
    <scope>NUCLEOTIDE SEQUENCE [LARGE SCALE GENOMIC DNA]</scope>
    <source>
        <strain evidence="2">cv. Nisqually</strain>
    </source>
</reference>
<gene>
    <name evidence="1" type="ORF">POPTR_013G119200</name>
</gene>
<proteinExistence type="predicted"/>
<protein>
    <submittedName>
        <fullName evidence="1">Uncharacterized protein</fullName>
    </submittedName>
</protein>
<dbReference type="EMBL" id="CM009302">
    <property type="protein sequence ID" value="PNT07957.1"/>
    <property type="molecule type" value="Genomic_DNA"/>
</dbReference>
<sequence>MDWHVQNKSNLPYVDSFSGHSSFVEVIRRGRDKKQSVLGDDKSSPAYNDFNQNLTFDVVEGNMEWSSRSAVAYARSPETIPNLHEYFSMEGVSCCLPRPMGGNAGLLTFGSCSLLHGMIDERYFPIYQLLSGRYITIYHSTFKKLKFDAGRILIVTALRDFIARTTHVEIKCSAFSMKVTEEPCFEVNPSCVDKRKVVETWVGKSNPSPLGRKTSVVGFHGNNAISKTK</sequence>
<dbReference type="AlphaFoldDB" id="B9MW23"/>
<name>B9MW23_POPTR</name>
<evidence type="ECO:0000313" key="2">
    <source>
        <dbReference type="Proteomes" id="UP000006729"/>
    </source>
</evidence>
<dbReference type="Proteomes" id="UP000006729">
    <property type="component" value="Chromosome 13"/>
</dbReference>